<feature type="chain" id="PRO_5020714300" description="Protocatechuate 3" evidence="1">
    <location>
        <begin position="23"/>
        <end position="322"/>
    </location>
</feature>
<evidence type="ECO:0000256" key="1">
    <source>
        <dbReference type="SAM" id="SignalP"/>
    </source>
</evidence>
<dbReference type="InterPro" id="IPR015889">
    <property type="entry name" value="Intradiol_dOase_core"/>
</dbReference>
<dbReference type="GO" id="GO:0016702">
    <property type="term" value="F:oxidoreductase activity, acting on single donors with incorporation of molecular oxygen, incorporation of two atoms of oxygen"/>
    <property type="evidence" value="ECO:0007669"/>
    <property type="project" value="InterPro"/>
</dbReference>
<comment type="caution">
    <text evidence="2">The sequence shown here is derived from an EMBL/GenBank/DDBJ whole genome shotgun (WGS) entry which is preliminary data.</text>
</comment>
<dbReference type="Gene3D" id="2.60.130.10">
    <property type="entry name" value="Aromatic compound dioxygenase"/>
    <property type="match status" value="1"/>
</dbReference>
<evidence type="ECO:0000313" key="3">
    <source>
        <dbReference type="Proteomes" id="UP000305883"/>
    </source>
</evidence>
<dbReference type="PANTHER" id="PTHR34315:SF1">
    <property type="entry name" value="INTRADIOL RING-CLEAVAGE DIOXYGENASES DOMAIN-CONTAINING PROTEIN-RELATED"/>
    <property type="match status" value="1"/>
</dbReference>
<name>A0A4T0WJX0_9PEZI</name>
<proteinExistence type="predicted"/>
<dbReference type="Proteomes" id="UP000305883">
    <property type="component" value="Unassembled WGS sequence"/>
</dbReference>
<dbReference type="GO" id="GO:0005506">
    <property type="term" value="F:iron ion binding"/>
    <property type="evidence" value="ECO:0007669"/>
    <property type="project" value="InterPro"/>
</dbReference>
<sequence length="322" mass="35613">MQLQLLTLAAAAATLLSGVAVAHPGHHDAPSHAEIARRSNLAKRCSVQAGQFAEVRKKRAAERRSLVSRSLPPVRRGTNVTIHTEGPHYSTIQNDTCVLTPEVTRGPYTWPQSQMLRQDMSEDQAGVPLYLDIGVLNVNTCEVMPDVLVDLWHCNATGFYSSFIHHNPNTPFLELIDQLNVTLGPDMDIHTDDTTFLRGIWPTDANGIMEMKTVFPGFYVDRTIHIHALVHTDWTVRSNGTVVASNIVSSGQLFFDEDLSRQIMALEPYIGHTEINRTTNDIDTIFADESAGSWNPNMVVEPLDGEDVTKGMLAYITIGIEA</sequence>
<dbReference type="EMBL" id="MWPZ01000001">
    <property type="protein sequence ID" value="TID06975.1"/>
    <property type="molecule type" value="Genomic_DNA"/>
</dbReference>
<dbReference type="PANTHER" id="PTHR34315">
    <property type="match status" value="1"/>
</dbReference>
<dbReference type="OrthoDB" id="121380at2759"/>
<gene>
    <name evidence="2" type="ORF">CH35J_000478</name>
</gene>
<evidence type="ECO:0000313" key="2">
    <source>
        <dbReference type="EMBL" id="TID06975.1"/>
    </source>
</evidence>
<feature type="signal peptide" evidence="1">
    <location>
        <begin position="1"/>
        <end position="22"/>
    </location>
</feature>
<accession>A0A4T0WJX0</accession>
<reference evidence="2 3" key="1">
    <citation type="journal article" date="2019" name="Genome Biol. Evol.">
        <title>Genomic Plasticity Mediated by Transposable Elements in the Plant Pathogenic Fungus Colletotrichum higginsianum.</title>
        <authorList>
            <person name="Tsushima A."/>
            <person name="Gan P."/>
            <person name="Kumakura N."/>
            <person name="Narusaka M."/>
            <person name="Takano Y."/>
            <person name="Narusaka Y."/>
            <person name="Shirasu K."/>
        </authorList>
    </citation>
    <scope>NUCLEOTIDE SEQUENCE [LARGE SCALE GENOMIC DNA]</scope>
    <source>
        <strain evidence="2 3">MAFF305635-RFP</strain>
    </source>
</reference>
<evidence type="ECO:0008006" key="4">
    <source>
        <dbReference type="Google" id="ProtNLM"/>
    </source>
</evidence>
<protein>
    <recommendedName>
        <fullName evidence="4">Protocatechuate 3</fullName>
    </recommendedName>
</protein>
<keyword evidence="1" id="KW-0732">Signal</keyword>
<dbReference type="SUPFAM" id="SSF49482">
    <property type="entry name" value="Aromatic compound dioxygenase"/>
    <property type="match status" value="1"/>
</dbReference>
<organism evidence="2 3">
    <name type="scientific">Colletotrichum higginsianum</name>
    <dbReference type="NCBI Taxonomy" id="80884"/>
    <lineage>
        <taxon>Eukaryota</taxon>
        <taxon>Fungi</taxon>
        <taxon>Dikarya</taxon>
        <taxon>Ascomycota</taxon>
        <taxon>Pezizomycotina</taxon>
        <taxon>Sordariomycetes</taxon>
        <taxon>Hypocreomycetidae</taxon>
        <taxon>Glomerellales</taxon>
        <taxon>Glomerellaceae</taxon>
        <taxon>Colletotrichum</taxon>
        <taxon>Colletotrichum destructivum species complex</taxon>
    </lineage>
</organism>
<dbReference type="AlphaFoldDB" id="A0A4T0WJX0"/>
<dbReference type="CDD" id="cd03457">
    <property type="entry name" value="intradiol_dioxygenase_like"/>
    <property type="match status" value="1"/>
</dbReference>